<feature type="region of interest" description="Disordered" evidence="1">
    <location>
        <begin position="1"/>
        <end position="20"/>
    </location>
</feature>
<keyword evidence="3" id="KW-1185">Reference proteome</keyword>
<sequence>MILEESPRHQGHPASSIMGQPSPILWWKRSTDFLHYEIQNHRPKYPSAAAISFKHSVVRGTTFGGCPPGILGDVMKHPLSSST</sequence>
<evidence type="ECO:0000313" key="2">
    <source>
        <dbReference type="EMBL" id="GFT84209.1"/>
    </source>
</evidence>
<name>A0A8X6U627_NEPPI</name>
<dbReference type="Proteomes" id="UP000887013">
    <property type="component" value="Unassembled WGS sequence"/>
</dbReference>
<dbReference type="AlphaFoldDB" id="A0A8X6U627"/>
<reference evidence="2" key="1">
    <citation type="submission" date="2020-08" db="EMBL/GenBank/DDBJ databases">
        <title>Multicomponent nature underlies the extraordinary mechanical properties of spider dragline silk.</title>
        <authorList>
            <person name="Kono N."/>
            <person name="Nakamura H."/>
            <person name="Mori M."/>
            <person name="Yoshida Y."/>
            <person name="Ohtoshi R."/>
            <person name="Malay A.D."/>
            <person name="Moran D.A.P."/>
            <person name="Tomita M."/>
            <person name="Numata K."/>
            <person name="Arakawa K."/>
        </authorList>
    </citation>
    <scope>NUCLEOTIDE SEQUENCE</scope>
</reference>
<protein>
    <submittedName>
        <fullName evidence="2">Uncharacterized protein</fullName>
    </submittedName>
</protein>
<evidence type="ECO:0000256" key="1">
    <source>
        <dbReference type="SAM" id="MobiDB-lite"/>
    </source>
</evidence>
<comment type="caution">
    <text evidence="2">The sequence shown here is derived from an EMBL/GenBank/DDBJ whole genome shotgun (WGS) entry which is preliminary data.</text>
</comment>
<accession>A0A8X6U627</accession>
<organism evidence="2 3">
    <name type="scientific">Nephila pilipes</name>
    <name type="common">Giant wood spider</name>
    <name type="synonym">Nephila maculata</name>
    <dbReference type="NCBI Taxonomy" id="299642"/>
    <lineage>
        <taxon>Eukaryota</taxon>
        <taxon>Metazoa</taxon>
        <taxon>Ecdysozoa</taxon>
        <taxon>Arthropoda</taxon>
        <taxon>Chelicerata</taxon>
        <taxon>Arachnida</taxon>
        <taxon>Araneae</taxon>
        <taxon>Araneomorphae</taxon>
        <taxon>Entelegynae</taxon>
        <taxon>Araneoidea</taxon>
        <taxon>Nephilidae</taxon>
        <taxon>Nephila</taxon>
    </lineage>
</organism>
<evidence type="ECO:0000313" key="3">
    <source>
        <dbReference type="Proteomes" id="UP000887013"/>
    </source>
</evidence>
<gene>
    <name evidence="2" type="ORF">NPIL_146741</name>
</gene>
<proteinExistence type="predicted"/>
<dbReference type="EMBL" id="BMAW01119338">
    <property type="protein sequence ID" value="GFT84209.1"/>
    <property type="molecule type" value="Genomic_DNA"/>
</dbReference>